<dbReference type="AlphaFoldDB" id="A0A381U6Q4"/>
<accession>A0A381U6Q4</accession>
<evidence type="ECO:0000313" key="3">
    <source>
        <dbReference type="EMBL" id="SVA23037.1"/>
    </source>
</evidence>
<dbReference type="Pfam" id="PF01266">
    <property type="entry name" value="DAO"/>
    <property type="match status" value="1"/>
</dbReference>
<dbReference type="GO" id="GO:0005737">
    <property type="term" value="C:cytoplasm"/>
    <property type="evidence" value="ECO:0007669"/>
    <property type="project" value="TreeGrafter"/>
</dbReference>
<dbReference type="InterPro" id="IPR036188">
    <property type="entry name" value="FAD/NAD-bd_sf"/>
</dbReference>
<reference evidence="3" key="1">
    <citation type="submission" date="2018-05" db="EMBL/GenBank/DDBJ databases">
        <authorList>
            <person name="Lanie J.A."/>
            <person name="Ng W.-L."/>
            <person name="Kazmierczak K.M."/>
            <person name="Andrzejewski T.M."/>
            <person name="Davidsen T.M."/>
            <person name="Wayne K.J."/>
            <person name="Tettelin H."/>
            <person name="Glass J.I."/>
            <person name="Rusch D."/>
            <person name="Podicherti R."/>
            <person name="Tsui H.-C.T."/>
            <person name="Winkler M.E."/>
        </authorList>
    </citation>
    <scope>NUCLEOTIDE SEQUENCE</scope>
</reference>
<dbReference type="PANTHER" id="PTHR13847:SF287">
    <property type="entry name" value="FAD-DEPENDENT OXIDOREDUCTASE DOMAIN-CONTAINING PROTEIN 1"/>
    <property type="match status" value="1"/>
</dbReference>
<dbReference type="EMBL" id="UINC01005706">
    <property type="protein sequence ID" value="SVA23037.1"/>
    <property type="molecule type" value="Genomic_DNA"/>
</dbReference>
<dbReference type="PANTHER" id="PTHR13847">
    <property type="entry name" value="SARCOSINE DEHYDROGENASE-RELATED"/>
    <property type="match status" value="1"/>
</dbReference>
<dbReference type="SUPFAM" id="SSF51905">
    <property type="entry name" value="FAD/NAD(P)-binding domain"/>
    <property type="match status" value="1"/>
</dbReference>
<keyword evidence="1" id="KW-0560">Oxidoreductase</keyword>
<gene>
    <name evidence="3" type="ORF">METZ01_LOCUS75891</name>
</gene>
<evidence type="ECO:0000256" key="1">
    <source>
        <dbReference type="ARBA" id="ARBA00023002"/>
    </source>
</evidence>
<organism evidence="3">
    <name type="scientific">marine metagenome</name>
    <dbReference type="NCBI Taxonomy" id="408172"/>
    <lineage>
        <taxon>unclassified sequences</taxon>
        <taxon>metagenomes</taxon>
        <taxon>ecological metagenomes</taxon>
    </lineage>
</organism>
<dbReference type="InterPro" id="IPR006076">
    <property type="entry name" value="FAD-dep_OxRdtase"/>
</dbReference>
<name>A0A381U6Q4_9ZZZZ</name>
<sequence length="447" mass="49683">MAIPDKIDYLIIGAGIHGLSTAWHLAKKLKAQGKGDGSKILVVDKGSIASGASGVACGVVRNNYFQPAMRELMAHSVDVWESDPETFHYHPVGYMQISPEVMEEDVASIHEQQRTIGYESTFVQGEKESLDYMKNIFSDWQARGITSVLHEKRGGYANNTSSIYGLAQKAEAEGVRILTGTTVKDFKSANGSSAITAVETDKGTVECDQVIVGVGPWLRDIWNMLELPNTISVKDENGKMHQDFPMWQYWFLTEGVLRLNPSTQRTNEGNMPPVIHVDTDAPLYSDVDQSLITDKLWGIYYKPDFHFNGIQGGSSPYKVNMPSQEVSVDPYGPDSDEFVVGDDFAHMWCSALAFCQKRFEGKSHLYKQGPTGGLGCFTPDNFPIFDKFRDNVHIIADSNHGYKMIGVGKLVADEVLGEKSSLLEPFRFSRYEQGKLHPTSNSPFPWS</sequence>
<protein>
    <recommendedName>
        <fullName evidence="2">FAD dependent oxidoreductase domain-containing protein</fullName>
    </recommendedName>
</protein>
<feature type="domain" description="FAD dependent oxidoreductase" evidence="2">
    <location>
        <begin position="8"/>
        <end position="225"/>
    </location>
</feature>
<proteinExistence type="predicted"/>
<dbReference type="GO" id="GO:0016491">
    <property type="term" value="F:oxidoreductase activity"/>
    <property type="evidence" value="ECO:0007669"/>
    <property type="project" value="UniProtKB-KW"/>
</dbReference>
<evidence type="ECO:0000259" key="2">
    <source>
        <dbReference type="Pfam" id="PF01266"/>
    </source>
</evidence>
<dbReference type="Gene3D" id="3.30.9.10">
    <property type="entry name" value="D-Amino Acid Oxidase, subunit A, domain 2"/>
    <property type="match status" value="1"/>
</dbReference>
<dbReference type="Gene3D" id="3.50.50.60">
    <property type="entry name" value="FAD/NAD(P)-binding domain"/>
    <property type="match status" value="1"/>
</dbReference>